<evidence type="ECO:0000256" key="7">
    <source>
        <dbReference type="ARBA" id="ARBA00023277"/>
    </source>
</evidence>
<organism evidence="12 13">
    <name type="scientific">Bionectria ochroleuca</name>
    <name type="common">Gliocladium roseum</name>
    <dbReference type="NCBI Taxonomy" id="29856"/>
    <lineage>
        <taxon>Eukaryota</taxon>
        <taxon>Fungi</taxon>
        <taxon>Dikarya</taxon>
        <taxon>Ascomycota</taxon>
        <taxon>Pezizomycotina</taxon>
        <taxon>Sordariomycetes</taxon>
        <taxon>Hypocreomycetidae</taxon>
        <taxon>Hypocreales</taxon>
        <taxon>Bionectriaceae</taxon>
        <taxon>Clonostachys</taxon>
    </lineage>
</organism>
<comment type="pathway">
    <text evidence="2 10">Glycan metabolism; cellulose degradation.</text>
</comment>
<dbReference type="InterPro" id="IPR036962">
    <property type="entry name" value="Glyco_hydro_3_N_sf"/>
</dbReference>
<evidence type="ECO:0000313" key="13">
    <source>
        <dbReference type="Proteomes" id="UP000766486"/>
    </source>
</evidence>
<dbReference type="InterPro" id="IPR019800">
    <property type="entry name" value="Glyco_hydro_3_AS"/>
</dbReference>
<comment type="similarity">
    <text evidence="3 10">Belongs to the glycosyl hydrolase 3 family.</text>
</comment>
<keyword evidence="8 10" id="KW-0326">Glycosidase</keyword>
<dbReference type="Gene3D" id="2.60.40.10">
    <property type="entry name" value="Immunoglobulins"/>
    <property type="match status" value="1"/>
</dbReference>
<evidence type="ECO:0000256" key="9">
    <source>
        <dbReference type="ARBA" id="ARBA00023326"/>
    </source>
</evidence>
<dbReference type="SMART" id="SM00758">
    <property type="entry name" value="PA14"/>
    <property type="match status" value="1"/>
</dbReference>
<dbReference type="PRINTS" id="PR00133">
    <property type="entry name" value="GLHYDRLASE3"/>
</dbReference>
<name>A0ABY6TTZ1_BIOOC</name>
<dbReference type="SUPFAM" id="SSF56988">
    <property type="entry name" value="Anthrax protective antigen"/>
    <property type="match status" value="1"/>
</dbReference>
<dbReference type="InterPro" id="IPR002772">
    <property type="entry name" value="Glyco_hydro_3_C"/>
</dbReference>
<gene>
    <name evidence="12" type="ORF">CLO192961_LOCUS76005</name>
</gene>
<dbReference type="EMBL" id="CABFNS010000518">
    <property type="protein sequence ID" value="VUC22139.1"/>
    <property type="molecule type" value="Genomic_DNA"/>
</dbReference>
<keyword evidence="13" id="KW-1185">Reference proteome</keyword>
<evidence type="ECO:0000256" key="6">
    <source>
        <dbReference type="ARBA" id="ARBA00023180"/>
    </source>
</evidence>
<accession>A0ABY6TTZ1</accession>
<proteinExistence type="inferred from homology"/>
<keyword evidence="5 10" id="KW-0378">Hydrolase</keyword>
<keyword evidence="9 10" id="KW-0624">Polysaccharide degradation</keyword>
<dbReference type="Pfam" id="PF00933">
    <property type="entry name" value="Glyco_hydro_3"/>
    <property type="match status" value="1"/>
</dbReference>
<dbReference type="Gene3D" id="3.20.20.300">
    <property type="entry name" value="Glycoside hydrolase, family 3, N-terminal domain"/>
    <property type="match status" value="1"/>
</dbReference>
<dbReference type="EC" id="3.2.1.21" evidence="4 10"/>
<dbReference type="PROSITE" id="PS00775">
    <property type="entry name" value="GLYCOSYL_HYDROL_F3"/>
    <property type="match status" value="1"/>
</dbReference>
<keyword evidence="7 10" id="KW-0119">Carbohydrate metabolism</keyword>
<dbReference type="PANTHER" id="PTHR42715">
    <property type="entry name" value="BETA-GLUCOSIDASE"/>
    <property type="match status" value="1"/>
</dbReference>
<evidence type="ECO:0000256" key="10">
    <source>
        <dbReference type="RuleBase" id="RU361161"/>
    </source>
</evidence>
<comment type="catalytic activity">
    <reaction evidence="1 10">
        <text>Hydrolysis of terminal, non-reducing beta-D-glucosyl residues with release of beta-D-glucose.</text>
        <dbReference type="EC" id="3.2.1.21"/>
    </reaction>
</comment>
<evidence type="ECO:0000259" key="11">
    <source>
        <dbReference type="PROSITE" id="PS51820"/>
    </source>
</evidence>
<dbReference type="SUPFAM" id="SSF51445">
    <property type="entry name" value="(Trans)glycosidases"/>
    <property type="match status" value="1"/>
</dbReference>
<dbReference type="Pfam" id="PF01915">
    <property type="entry name" value="Glyco_hydro_3_C"/>
    <property type="match status" value="1"/>
</dbReference>
<protein>
    <recommendedName>
        <fullName evidence="4 10">beta-glucosidase</fullName>
        <ecNumber evidence="4 10">3.2.1.21</ecNumber>
    </recommendedName>
</protein>
<dbReference type="Proteomes" id="UP000766486">
    <property type="component" value="Unassembled WGS sequence"/>
</dbReference>
<evidence type="ECO:0000256" key="8">
    <source>
        <dbReference type="ARBA" id="ARBA00023295"/>
    </source>
</evidence>
<dbReference type="Gene3D" id="3.40.50.1700">
    <property type="entry name" value="Glycoside hydrolase family 3 C-terminal domain"/>
    <property type="match status" value="1"/>
</dbReference>
<evidence type="ECO:0000256" key="3">
    <source>
        <dbReference type="ARBA" id="ARBA00005336"/>
    </source>
</evidence>
<dbReference type="InterPro" id="IPR037524">
    <property type="entry name" value="PA14/GLEYA"/>
</dbReference>
<dbReference type="InterPro" id="IPR013783">
    <property type="entry name" value="Ig-like_fold"/>
</dbReference>
<keyword evidence="6" id="KW-0325">Glycoprotein</keyword>
<evidence type="ECO:0000313" key="12">
    <source>
        <dbReference type="EMBL" id="VUC22139.1"/>
    </source>
</evidence>
<dbReference type="PANTHER" id="PTHR42715:SF10">
    <property type="entry name" value="BETA-GLUCOSIDASE"/>
    <property type="match status" value="1"/>
</dbReference>
<dbReference type="SUPFAM" id="SSF52279">
    <property type="entry name" value="Beta-D-glucan exohydrolase, C-terminal domain"/>
    <property type="match status" value="1"/>
</dbReference>
<dbReference type="InterPro" id="IPR050288">
    <property type="entry name" value="Cellulose_deg_GH3"/>
</dbReference>
<dbReference type="InterPro" id="IPR026891">
    <property type="entry name" value="Fn3-like"/>
</dbReference>
<dbReference type="InterPro" id="IPR001764">
    <property type="entry name" value="Glyco_hydro_3_N"/>
</dbReference>
<evidence type="ECO:0000256" key="2">
    <source>
        <dbReference type="ARBA" id="ARBA00004987"/>
    </source>
</evidence>
<sequence>MAPHATDENRDRHQQSMPTDSALSIAYIMKSLSLEEKCQLLSGSNMWETKPLPRLGIQALKTTDGPAGVRGSRWVDGTHTTHIPCGISLGATFNPDIVRRVGNILGSETKRKRSHVLLAPTMNISRSPFGGRNFENFGEDPYLTGIMARAYIKGVQEEGVGACMKHYVANDQETRRFNMDEQIDERTLREIYLKPFHMALQADPWTAMTAYPRINGEHADTSEFLVKKVLREEWGYNGLVMSDWGGLNDTIQSITATTDLEMPGPPIRYGEALRKAVLSGRVSETDHINPSVGRLLKLLARAGLIDSVKDAGSESTVKNTQKHICEDDEVELDDPATRRIVRQAASEGIVLLKNNNLLPLSPSNLRKISVIGPNAKYPTTGGTGSAIVNPYYTTNPYESILEVVKTSKHNVEVAYERGIFTHLQPPLIGDCLTAPNTGNPGFQVDFFDSECFEGDVVATTNWQNSLVYFMSDGDVPPSLQGKRYSYKASGILRPSVTGTYDFSFSSTGKAKLYIDGELLVDNTNWTQISGNFMNCGSVEQFASKELEAGKSYLVRVDNLVVPPPTRPHDNTLFHKISGVRVGMLYKHDEEAMFNRAISTAKDADVVVLVVGHNNDTEREGSDRMSLFLPGRTDELVSAVCAVNKSVVVVTQSACAIAMPWKEEPAAILHAWYQGQECGNAIADVIFGAVNPCGKLPLTFPERIEDHGSHKWFPGNAETDHAEYGEGILVGYRWFDAKKIEPQWPFGFGLSYTTFEIANVRVSRTSGVAEDICATVFLEITNIGEVQGSETIQVYTSPSKAISEAGLEVAPRSLAAFSKVEVSNGETKTVEIPIHREAFAWFDVDGKEFQVPGGRWRIDPGNYQCFVGTSSRDIVSTVVITVE</sequence>
<comment type="caution">
    <text evidence="12">The sequence shown here is derived from an EMBL/GenBank/DDBJ whole genome shotgun (WGS) entry which is preliminary data.</text>
</comment>
<evidence type="ECO:0000256" key="1">
    <source>
        <dbReference type="ARBA" id="ARBA00000448"/>
    </source>
</evidence>
<evidence type="ECO:0000256" key="5">
    <source>
        <dbReference type="ARBA" id="ARBA00022801"/>
    </source>
</evidence>
<dbReference type="InterPro" id="IPR011658">
    <property type="entry name" value="PA14_dom"/>
</dbReference>
<evidence type="ECO:0000256" key="4">
    <source>
        <dbReference type="ARBA" id="ARBA00012744"/>
    </source>
</evidence>
<dbReference type="Pfam" id="PF07691">
    <property type="entry name" value="PA14"/>
    <property type="match status" value="1"/>
</dbReference>
<dbReference type="SMART" id="SM01217">
    <property type="entry name" value="Fn3_like"/>
    <property type="match status" value="1"/>
</dbReference>
<dbReference type="InterPro" id="IPR017853">
    <property type="entry name" value="GH"/>
</dbReference>
<dbReference type="Pfam" id="PF14310">
    <property type="entry name" value="Fn3-like"/>
    <property type="match status" value="1"/>
</dbReference>
<reference evidence="12 13" key="1">
    <citation type="submission" date="2019-06" db="EMBL/GenBank/DDBJ databases">
        <authorList>
            <person name="Broberg M."/>
        </authorList>
    </citation>
    <scope>NUCLEOTIDE SEQUENCE [LARGE SCALE GENOMIC DNA]</scope>
</reference>
<dbReference type="PROSITE" id="PS51820">
    <property type="entry name" value="PA14"/>
    <property type="match status" value="1"/>
</dbReference>
<feature type="domain" description="PA14" evidence="11">
    <location>
        <begin position="437"/>
        <end position="597"/>
    </location>
</feature>
<dbReference type="InterPro" id="IPR036881">
    <property type="entry name" value="Glyco_hydro_3_C_sf"/>
</dbReference>
<dbReference type="Gene3D" id="2.60.120.260">
    <property type="entry name" value="Galactose-binding domain-like"/>
    <property type="match status" value="1"/>
</dbReference>